<dbReference type="RefSeq" id="WP_390406605.1">
    <property type="nucleotide sequence ID" value="NZ_BAABYW010000001.1"/>
</dbReference>
<comment type="caution">
    <text evidence="2">The sequence shown here is derived from an EMBL/GenBank/DDBJ whole genome shotgun (WGS) entry which is preliminary data.</text>
</comment>
<protein>
    <submittedName>
        <fullName evidence="2">YjdF family protein</fullName>
    </submittedName>
</protein>
<reference evidence="2 3" key="1">
    <citation type="submission" date="2024-04" db="EMBL/GenBank/DDBJ databases">
        <title>Defined microbial consortia suppress multidrug-resistant proinflammatory Enterobacteriaceae via ecological control.</title>
        <authorList>
            <person name="Furuichi M."/>
            <person name="Kawaguchi T."/>
            <person name="Pust M."/>
            <person name="Yasuma K."/>
            <person name="Plichta D."/>
            <person name="Hasegawa N."/>
            <person name="Ohya T."/>
            <person name="Bhattarai S."/>
            <person name="Sasajima S."/>
            <person name="Aoto Y."/>
            <person name="Tuganbaev T."/>
            <person name="Yaginuma M."/>
            <person name="Ueda M."/>
            <person name="Okahashi N."/>
            <person name="Amafuji K."/>
            <person name="Kiridooshi Y."/>
            <person name="Sugita K."/>
            <person name="Strazar M."/>
            <person name="Skelly A."/>
            <person name="Suda W."/>
            <person name="Hattori M."/>
            <person name="Nakamoto N."/>
            <person name="Caballero S."/>
            <person name="Norman J."/>
            <person name="Olle B."/>
            <person name="Tanoue T."/>
            <person name="Arita M."/>
            <person name="Bucci V."/>
            <person name="Atarashi K."/>
            <person name="Xavier R."/>
            <person name="Honda K."/>
        </authorList>
    </citation>
    <scope>NUCLEOTIDE SEQUENCE [LARGE SCALE GENOMIC DNA]</scope>
    <source>
        <strain evidence="3">k04-0078-D8-1</strain>
    </source>
</reference>
<sequence>MDRISITVKVFFQDPFWIGLCERTDNGGRSVCKVTFGPEPKEYEVQEFISQNWYRLSFSPAVAEAERRTEHRNPKRMLREVKKQMNRTGIGTKAQQALKLQHEENKEKRKSFTKEKREEEEQRKFALRQQKRKEKHRGR</sequence>
<accession>A0ABQ0BCF3</accession>
<organism evidence="2 3">
    <name type="scientific">Blautia hominis</name>
    <dbReference type="NCBI Taxonomy" id="2025493"/>
    <lineage>
        <taxon>Bacteria</taxon>
        <taxon>Bacillati</taxon>
        <taxon>Bacillota</taxon>
        <taxon>Clostridia</taxon>
        <taxon>Lachnospirales</taxon>
        <taxon>Lachnospiraceae</taxon>
        <taxon>Blautia</taxon>
    </lineage>
</organism>
<dbReference type="Pfam" id="PF11208">
    <property type="entry name" value="DUF2992"/>
    <property type="match status" value="1"/>
</dbReference>
<evidence type="ECO:0000313" key="3">
    <source>
        <dbReference type="Proteomes" id="UP001600943"/>
    </source>
</evidence>
<gene>
    <name evidence="2" type="ORF">K040078D81_32480</name>
</gene>
<keyword evidence="3" id="KW-1185">Reference proteome</keyword>
<evidence type="ECO:0000256" key="1">
    <source>
        <dbReference type="SAM" id="MobiDB-lite"/>
    </source>
</evidence>
<feature type="compositionally biased region" description="Basic residues" evidence="1">
    <location>
        <begin position="125"/>
        <end position="139"/>
    </location>
</feature>
<dbReference type="Proteomes" id="UP001600943">
    <property type="component" value="Unassembled WGS sequence"/>
</dbReference>
<feature type="compositionally biased region" description="Polar residues" evidence="1">
    <location>
        <begin position="86"/>
        <end position="95"/>
    </location>
</feature>
<dbReference type="InterPro" id="IPR016787">
    <property type="entry name" value="UCP021328"/>
</dbReference>
<proteinExistence type="predicted"/>
<evidence type="ECO:0000313" key="2">
    <source>
        <dbReference type="EMBL" id="GAA6409131.1"/>
    </source>
</evidence>
<feature type="compositionally biased region" description="Basic and acidic residues" evidence="1">
    <location>
        <begin position="100"/>
        <end position="124"/>
    </location>
</feature>
<dbReference type="EMBL" id="BAABYW010000001">
    <property type="protein sequence ID" value="GAA6409131.1"/>
    <property type="molecule type" value="Genomic_DNA"/>
</dbReference>
<dbReference type="PIRSF" id="PIRSF021328">
    <property type="entry name" value="UCP021328"/>
    <property type="match status" value="1"/>
</dbReference>
<name>A0ABQ0BCF3_9FIRM</name>
<feature type="region of interest" description="Disordered" evidence="1">
    <location>
        <begin position="81"/>
        <end position="139"/>
    </location>
</feature>